<dbReference type="AlphaFoldDB" id="A0A8J5EQ23"/>
<name>A0A8J5EQ23_ZINOF</name>
<evidence type="ECO:0008006" key="3">
    <source>
        <dbReference type="Google" id="ProtNLM"/>
    </source>
</evidence>
<dbReference type="PANTHER" id="PTHR33064">
    <property type="entry name" value="POL PROTEIN"/>
    <property type="match status" value="1"/>
</dbReference>
<reference evidence="1 2" key="1">
    <citation type="submission" date="2020-08" db="EMBL/GenBank/DDBJ databases">
        <title>Plant Genome Project.</title>
        <authorList>
            <person name="Zhang R.-G."/>
        </authorList>
    </citation>
    <scope>NUCLEOTIDE SEQUENCE [LARGE SCALE GENOMIC DNA]</scope>
    <source>
        <tissue evidence="1">Rhizome</tissue>
    </source>
</reference>
<dbReference type="InterPro" id="IPR051320">
    <property type="entry name" value="Viral_Replic_Matur_Polypro"/>
</dbReference>
<dbReference type="Proteomes" id="UP000734854">
    <property type="component" value="Unassembled WGS sequence"/>
</dbReference>
<keyword evidence="2" id="KW-1185">Reference proteome</keyword>
<dbReference type="PANTHER" id="PTHR33064:SF37">
    <property type="entry name" value="RIBONUCLEASE H"/>
    <property type="match status" value="1"/>
</dbReference>
<gene>
    <name evidence="1" type="ORF">ZIOFF_069632</name>
</gene>
<dbReference type="InterPro" id="IPR043502">
    <property type="entry name" value="DNA/RNA_pol_sf"/>
</dbReference>
<dbReference type="Gene3D" id="3.30.70.270">
    <property type="match status" value="1"/>
</dbReference>
<dbReference type="EMBL" id="JACMSC010000020">
    <property type="protein sequence ID" value="KAG6472175.1"/>
    <property type="molecule type" value="Genomic_DNA"/>
</dbReference>
<sequence length="147" mass="16411">MKIGSPTIEFLGATIGHSNIKLQTHIISKIADFSNQELQTTKGLRSWLGILNYARSYIPNMGKILGPLYSKTSPNGEKKMNAQDWALVEKVKVMVKTLPNLAIPPTHCFVIIESDGCMEGWGGVLKWKPQKFDPKSSEYTILTKKSF</sequence>
<accession>A0A8J5EQ23</accession>
<evidence type="ECO:0000313" key="2">
    <source>
        <dbReference type="Proteomes" id="UP000734854"/>
    </source>
</evidence>
<dbReference type="InterPro" id="IPR043128">
    <property type="entry name" value="Rev_trsase/Diguanyl_cyclase"/>
</dbReference>
<dbReference type="SUPFAM" id="SSF56672">
    <property type="entry name" value="DNA/RNA polymerases"/>
    <property type="match status" value="1"/>
</dbReference>
<comment type="caution">
    <text evidence="1">The sequence shown here is derived from an EMBL/GenBank/DDBJ whole genome shotgun (WGS) entry which is preliminary data.</text>
</comment>
<protein>
    <recommendedName>
        <fullName evidence="3">Reverse transcriptase/retrotransposon-derived protein RNase H-like domain-containing protein</fullName>
    </recommendedName>
</protein>
<evidence type="ECO:0000313" key="1">
    <source>
        <dbReference type="EMBL" id="KAG6472175.1"/>
    </source>
</evidence>
<proteinExistence type="predicted"/>
<organism evidence="1 2">
    <name type="scientific">Zingiber officinale</name>
    <name type="common">Ginger</name>
    <name type="synonym">Amomum zingiber</name>
    <dbReference type="NCBI Taxonomy" id="94328"/>
    <lineage>
        <taxon>Eukaryota</taxon>
        <taxon>Viridiplantae</taxon>
        <taxon>Streptophyta</taxon>
        <taxon>Embryophyta</taxon>
        <taxon>Tracheophyta</taxon>
        <taxon>Spermatophyta</taxon>
        <taxon>Magnoliopsida</taxon>
        <taxon>Liliopsida</taxon>
        <taxon>Zingiberales</taxon>
        <taxon>Zingiberaceae</taxon>
        <taxon>Zingiber</taxon>
    </lineage>
</organism>